<feature type="transmembrane region" description="Helical" evidence="8">
    <location>
        <begin position="7"/>
        <end position="26"/>
    </location>
</feature>
<dbReference type="AlphaFoldDB" id="A0A4Q2UC96"/>
<gene>
    <name evidence="10" type="ORF">EQG79_28265</name>
</gene>
<dbReference type="InterPro" id="IPR003594">
    <property type="entry name" value="HATPase_dom"/>
</dbReference>
<dbReference type="Gene3D" id="1.10.287.130">
    <property type="match status" value="1"/>
</dbReference>
<evidence type="ECO:0000313" key="10">
    <source>
        <dbReference type="EMBL" id="RYC66733.1"/>
    </source>
</evidence>
<keyword evidence="4" id="KW-0808">Transferase</keyword>
<dbReference type="RefSeq" id="WP_129606192.1">
    <property type="nucleotide sequence ID" value="NZ_SBLB01000012.1"/>
</dbReference>
<evidence type="ECO:0000256" key="8">
    <source>
        <dbReference type="SAM" id="Phobius"/>
    </source>
</evidence>
<name>A0A4Q2UC96_9BACT</name>
<dbReference type="CDD" id="cd00082">
    <property type="entry name" value="HisKA"/>
    <property type="match status" value="1"/>
</dbReference>
<dbReference type="InterPro" id="IPR036890">
    <property type="entry name" value="HATPase_C_sf"/>
</dbReference>
<dbReference type="InterPro" id="IPR003661">
    <property type="entry name" value="HisK_dim/P_dom"/>
</dbReference>
<feature type="domain" description="Histidine kinase" evidence="9">
    <location>
        <begin position="218"/>
        <end position="423"/>
    </location>
</feature>
<keyword evidence="6 10" id="KW-0418">Kinase</keyword>
<protein>
    <recommendedName>
        <fullName evidence="2">histidine kinase</fullName>
        <ecNumber evidence="2">2.7.13.3</ecNumber>
    </recommendedName>
</protein>
<dbReference type="Proteomes" id="UP000290407">
    <property type="component" value="Unassembled WGS sequence"/>
</dbReference>
<dbReference type="SUPFAM" id="SSF55874">
    <property type="entry name" value="ATPase domain of HSP90 chaperone/DNA topoisomerase II/histidine kinase"/>
    <property type="match status" value="1"/>
</dbReference>
<dbReference type="EC" id="2.7.13.3" evidence="2"/>
<evidence type="ECO:0000256" key="7">
    <source>
        <dbReference type="ARBA" id="ARBA00022989"/>
    </source>
</evidence>
<organism evidence="10 11">
    <name type="scientific">Spirosoma sordidisoli</name>
    <dbReference type="NCBI Taxonomy" id="2502893"/>
    <lineage>
        <taxon>Bacteria</taxon>
        <taxon>Pseudomonadati</taxon>
        <taxon>Bacteroidota</taxon>
        <taxon>Cytophagia</taxon>
        <taxon>Cytophagales</taxon>
        <taxon>Cytophagaceae</taxon>
        <taxon>Spirosoma</taxon>
    </lineage>
</organism>
<feature type="transmembrane region" description="Helical" evidence="8">
    <location>
        <begin position="133"/>
        <end position="155"/>
    </location>
</feature>
<dbReference type="PANTHER" id="PTHR45436">
    <property type="entry name" value="SENSOR HISTIDINE KINASE YKOH"/>
    <property type="match status" value="1"/>
</dbReference>
<dbReference type="GO" id="GO:0005886">
    <property type="term" value="C:plasma membrane"/>
    <property type="evidence" value="ECO:0007669"/>
    <property type="project" value="TreeGrafter"/>
</dbReference>
<evidence type="ECO:0000256" key="2">
    <source>
        <dbReference type="ARBA" id="ARBA00012438"/>
    </source>
</evidence>
<keyword evidence="8" id="KW-0472">Membrane</keyword>
<dbReference type="CDD" id="cd00075">
    <property type="entry name" value="HATPase"/>
    <property type="match status" value="1"/>
</dbReference>
<dbReference type="GO" id="GO:0000155">
    <property type="term" value="F:phosphorelay sensor kinase activity"/>
    <property type="evidence" value="ECO:0007669"/>
    <property type="project" value="InterPro"/>
</dbReference>
<dbReference type="Pfam" id="PF00512">
    <property type="entry name" value="HisKA"/>
    <property type="match status" value="1"/>
</dbReference>
<dbReference type="InterPro" id="IPR036097">
    <property type="entry name" value="HisK_dim/P_sf"/>
</dbReference>
<reference evidence="10 11" key="1">
    <citation type="submission" date="2019-01" db="EMBL/GenBank/DDBJ databases">
        <title>Spirosoma flava sp. nov., a propanil-degrading bacterium isolated from herbicide-contaminated soil.</title>
        <authorList>
            <person name="Zhang L."/>
            <person name="Jiang J.-D."/>
        </authorList>
    </citation>
    <scope>NUCLEOTIDE SEQUENCE [LARGE SCALE GENOMIC DNA]</scope>
    <source>
        <strain evidence="10 11">TY50</strain>
    </source>
</reference>
<evidence type="ECO:0000259" key="9">
    <source>
        <dbReference type="PROSITE" id="PS50109"/>
    </source>
</evidence>
<dbReference type="EMBL" id="SBLB01000012">
    <property type="protein sequence ID" value="RYC66733.1"/>
    <property type="molecule type" value="Genomic_DNA"/>
</dbReference>
<dbReference type="Pfam" id="PF02518">
    <property type="entry name" value="HATPase_c"/>
    <property type="match status" value="1"/>
</dbReference>
<comment type="caution">
    <text evidence="10">The sequence shown here is derived from an EMBL/GenBank/DDBJ whole genome shotgun (WGS) entry which is preliminary data.</text>
</comment>
<evidence type="ECO:0000256" key="1">
    <source>
        <dbReference type="ARBA" id="ARBA00000085"/>
    </source>
</evidence>
<keyword evidence="5 8" id="KW-0812">Transmembrane</keyword>
<evidence type="ECO:0000256" key="6">
    <source>
        <dbReference type="ARBA" id="ARBA00022777"/>
    </source>
</evidence>
<sequence>MSLLRKTLLYLLLAAIPVALTGVWVFDALVNRVIRYEVDEQLSSDLGYIQQQLQTARTPLNRGQYLLDNPHISLLPSGRNVPPTFSDSIEFDRRENEKVPVRRLTATVQVGKRTYLVVVKQAMGEFEEIVQMLSMSVIVAFLALVVFLTAINGWVSRQLWQPFYQLIDQLRAYRLDERTPTTFDQSSIAEFDQLSVALNDMSLTLHHQYVVQKEFTDHAAHEMQTPLAVMTTQLDRLLTTEPLTEEQVNLMEQAQASIRRLTQLNKSLLLLTKIENNQFADQQRVNLSELLDRLHRNFTAYAEHRGLSWAIQIDPDVNRLMNPHLAEVLFSNLIKNALTHALPHTFAKMSLTKTKFVSLNVGPPLPFPAEQLFDRFVKNPARPESTGLGLALVKQITDRYGMTVEYEYDERGRLHTFTVSFPT</sequence>
<dbReference type="SUPFAM" id="SSF47384">
    <property type="entry name" value="Homodimeric domain of signal transducing histidine kinase"/>
    <property type="match status" value="1"/>
</dbReference>
<evidence type="ECO:0000256" key="5">
    <source>
        <dbReference type="ARBA" id="ARBA00022692"/>
    </source>
</evidence>
<dbReference type="InterPro" id="IPR050428">
    <property type="entry name" value="TCS_sensor_his_kinase"/>
</dbReference>
<keyword evidence="3" id="KW-0597">Phosphoprotein</keyword>
<evidence type="ECO:0000256" key="4">
    <source>
        <dbReference type="ARBA" id="ARBA00022679"/>
    </source>
</evidence>
<dbReference type="PROSITE" id="PS50109">
    <property type="entry name" value="HIS_KIN"/>
    <property type="match status" value="1"/>
</dbReference>
<proteinExistence type="predicted"/>
<dbReference type="Gene3D" id="3.30.565.10">
    <property type="entry name" value="Histidine kinase-like ATPase, C-terminal domain"/>
    <property type="match status" value="1"/>
</dbReference>
<dbReference type="PANTHER" id="PTHR45436:SF5">
    <property type="entry name" value="SENSOR HISTIDINE KINASE TRCS"/>
    <property type="match status" value="1"/>
</dbReference>
<evidence type="ECO:0000256" key="3">
    <source>
        <dbReference type="ARBA" id="ARBA00022553"/>
    </source>
</evidence>
<evidence type="ECO:0000313" key="11">
    <source>
        <dbReference type="Proteomes" id="UP000290407"/>
    </source>
</evidence>
<keyword evidence="11" id="KW-1185">Reference proteome</keyword>
<dbReference type="InterPro" id="IPR005467">
    <property type="entry name" value="His_kinase_dom"/>
</dbReference>
<accession>A0A4Q2UC96</accession>
<keyword evidence="7 8" id="KW-1133">Transmembrane helix</keyword>
<comment type="catalytic activity">
    <reaction evidence="1">
        <text>ATP + protein L-histidine = ADP + protein N-phospho-L-histidine.</text>
        <dbReference type="EC" id="2.7.13.3"/>
    </reaction>
</comment>
<dbReference type="SMART" id="SM00388">
    <property type="entry name" value="HisKA"/>
    <property type="match status" value="1"/>
</dbReference>